<dbReference type="PROSITE" id="PS50893">
    <property type="entry name" value="ABC_TRANSPORTER_2"/>
    <property type="match status" value="1"/>
</dbReference>
<evidence type="ECO:0000256" key="1">
    <source>
        <dbReference type="ARBA" id="ARBA00004429"/>
    </source>
</evidence>
<feature type="domain" description="ABC transporter" evidence="11">
    <location>
        <begin position="2"/>
        <end position="226"/>
    </location>
</feature>
<keyword evidence="2" id="KW-0813">Transport</keyword>
<protein>
    <submittedName>
        <fullName evidence="12">ABC transporter ATP-binding protein</fullName>
    </submittedName>
</protein>
<feature type="transmembrane region" description="Helical" evidence="10">
    <location>
        <begin position="257"/>
        <end position="277"/>
    </location>
</feature>
<evidence type="ECO:0000256" key="4">
    <source>
        <dbReference type="ARBA" id="ARBA00022692"/>
    </source>
</evidence>
<evidence type="ECO:0000259" key="11">
    <source>
        <dbReference type="PROSITE" id="PS50893"/>
    </source>
</evidence>
<name>A0ABN4BDS2_MESH1</name>
<dbReference type="InterPro" id="IPR003593">
    <property type="entry name" value="AAA+_ATPase"/>
</dbReference>
<evidence type="ECO:0000256" key="8">
    <source>
        <dbReference type="ARBA" id="ARBA00023136"/>
    </source>
</evidence>
<keyword evidence="13" id="KW-1185">Reference proteome</keyword>
<dbReference type="Pfam" id="PF00005">
    <property type="entry name" value="ABC_tran"/>
    <property type="match status" value="1"/>
</dbReference>
<dbReference type="RefSeq" id="WP_016340203.1">
    <property type="nucleotide sequence ID" value="NC_021283.1"/>
</dbReference>
<proteinExistence type="inferred from homology"/>
<reference evidence="12 13" key="1">
    <citation type="journal article" date="2013" name="BMC Genomics">
        <title>Comparative genomic analyses of Mycoplasma hyopneumoniae pathogenic 168 strain and its high-passaged attenuated strain.</title>
        <authorList>
            <person name="Liu W."/>
            <person name="Xiao S."/>
            <person name="Li M."/>
            <person name="Guo S."/>
            <person name="Li S."/>
            <person name="Luo R."/>
            <person name="Feng Z."/>
            <person name="Li B."/>
            <person name="Zhou Z."/>
            <person name="Shao G."/>
            <person name="Chen H."/>
            <person name="Fang L."/>
        </authorList>
    </citation>
    <scope>NUCLEOTIDE SEQUENCE [LARGE SCALE GENOMIC DNA]</scope>
    <source>
        <strain evidence="12 13">168-L</strain>
    </source>
</reference>
<dbReference type="InterPro" id="IPR027417">
    <property type="entry name" value="P-loop_NTPase"/>
</dbReference>
<comment type="subcellular location">
    <subcellularLocation>
        <location evidence="1">Cell inner membrane</location>
        <topology evidence="1">Multi-pass membrane protein</topology>
    </subcellularLocation>
</comment>
<organism evidence="12 13">
    <name type="scientific">Mesomycoplasma hyopneumoniae 168-L</name>
    <dbReference type="NCBI Taxonomy" id="1116211"/>
    <lineage>
        <taxon>Bacteria</taxon>
        <taxon>Bacillati</taxon>
        <taxon>Mycoplasmatota</taxon>
        <taxon>Mycoplasmoidales</taxon>
        <taxon>Metamycoplasmataceae</taxon>
        <taxon>Mesomycoplasma</taxon>
    </lineage>
</organism>
<dbReference type="SMART" id="SM00382">
    <property type="entry name" value="AAA"/>
    <property type="match status" value="1"/>
</dbReference>
<dbReference type="InterPro" id="IPR017871">
    <property type="entry name" value="ABC_transporter-like_CS"/>
</dbReference>
<dbReference type="GO" id="GO:0005524">
    <property type="term" value="F:ATP binding"/>
    <property type="evidence" value="ECO:0007669"/>
    <property type="project" value="UniProtKB-KW"/>
</dbReference>
<keyword evidence="3" id="KW-1003">Cell membrane</keyword>
<keyword evidence="6 12" id="KW-0067">ATP-binding</keyword>
<evidence type="ECO:0000313" key="12">
    <source>
        <dbReference type="EMBL" id="AGM22088.1"/>
    </source>
</evidence>
<feature type="transmembrane region" description="Helical" evidence="10">
    <location>
        <begin position="686"/>
        <end position="709"/>
    </location>
</feature>
<keyword evidence="5" id="KW-0547">Nucleotide-binding</keyword>
<evidence type="ECO:0000256" key="3">
    <source>
        <dbReference type="ARBA" id="ARBA00022475"/>
    </source>
</evidence>
<evidence type="ECO:0000256" key="9">
    <source>
        <dbReference type="ARBA" id="ARBA00038388"/>
    </source>
</evidence>
<dbReference type="InterPro" id="IPR003439">
    <property type="entry name" value="ABC_transporter-like_ATP-bd"/>
</dbReference>
<dbReference type="PROSITE" id="PS00211">
    <property type="entry name" value="ABC_TRANSPORTER_1"/>
    <property type="match status" value="1"/>
</dbReference>
<dbReference type="Gene3D" id="3.40.50.300">
    <property type="entry name" value="P-loop containing nucleotide triphosphate hydrolases"/>
    <property type="match status" value="1"/>
</dbReference>
<comment type="similarity">
    <text evidence="9">Belongs to the ABC transporter superfamily. Macrolide exporter (TC 3.A.1.122) family.</text>
</comment>
<dbReference type="Proteomes" id="UP000013962">
    <property type="component" value="Chromosome"/>
</dbReference>
<evidence type="ECO:0000256" key="7">
    <source>
        <dbReference type="ARBA" id="ARBA00022989"/>
    </source>
</evidence>
<sequence length="772" mass="88729">MVKIKNLTKKFGPRKIFDNFSLEIPENKLVFITGESGIGKTTLINLIAGFTKKDGGEILFFKDGKEEKNPLIDVVFQDFNLINSFTGFENITIGIQASNEKISKKNMIKNANFLNISKENLDTVVSDLSGGEKQRIAILRAFARKSDFILLDEPTGNLDLENAEIIFEKLYQLRKNKTILIISHNLELAKKYGDLIISLERKPVVKILKIKHNQVKVNQKQVEIDLFFKKKPLNLFDKFKSLFLFLKTDFKTRGSSTLFVLIFFLINLLSLNLFFVLDSKVSNFNSEKIQQYQLDSVELAKKKNIAFFDKDFQNFERQKEIAVKVLPIFPTNNLIFIDKNYEIPENNVLKPALISSGTPIELIDESDFFRKRFFFDNKNLKGHFIKNENEIILSKTVIDKLKIIDPIGKIVKIHKLRNSNINKNPTTFEVIIAGVNYLKDVSGKIPSFIHYKLVEKINQKFGRNDTFFADFDHIQISLLNVLNAGLNLKNEEVLENIPVKNLILETGKIPENKGELLLSTKLFNSIKNSKNIKIGDFIMIDSEFGQAIPYKISGVFNLTQNSELLSKNQQLKSENLVIFYKNGNDLRKTLYPSGAKIFLRTDDIDKNLARFKAENPNFIFFRDLEWIKIKLLSGTFMIKSILLGIQLLLLIALITFSVLFSKNLVRLKTKSIGILKSLGLKKRKIFTIHLLNILVICGLLLTSGLILALGTMPYFYTLITNVDFGTPSLLQIFINFIISWFVISLFVFLIYFFISLKVYKKPITELLRYDFR</sequence>
<keyword evidence="8 10" id="KW-0472">Membrane</keyword>
<dbReference type="InterPro" id="IPR050153">
    <property type="entry name" value="Metal_Ion_Import_ABC"/>
</dbReference>
<dbReference type="Pfam" id="PF02687">
    <property type="entry name" value="FtsX"/>
    <property type="match status" value="1"/>
</dbReference>
<evidence type="ECO:0000256" key="2">
    <source>
        <dbReference type="ARBA" id="ARBA00022448"/>
    </source>
</evidence>
<dbReference type="EMBL" id="CP003131">
    <property type="protein sequence ID" value="AGM22088.1"/>
    <property type="molecule type" value="Genomic_DNA"/>
</dbReference>
<dbReference type="SUPFAM" id="SSF52540">
    <property type="entry name" value="P-loop containing nucleoside triphosphate hydrolases"/>
    <property type="match status" value="1"/>
</dbReference>
<evidence type="ECO:0000313" key="13">
    <source>
        <dbReference type="Proteomes" id="UP000013962"/>
    </source>
</evidence>
<evidence type="ECO:0000256" key="10">
    <source>
        <dbReference type="SAM" id="Phobius"/>
    </source>
</evidence>
<feature type="transmembrane region" description="Helical" evidence="10">
    <location>
        <begin position="729"/>
        <end position="754"/>
    </location>
</feature>
<gene>
    <name evidence="12" type="ORF">MHP168L_308</name>
</gene>
<evidence type="ECO:0000256" key="5">
    <source>
        <dbReference type="ARBA" id="ARBA00022741"/>
    </source>
</evidence>
<keyword evidence="7 10" id="KW-1133">Transmembrane helix</keyword>
<dbReference type="InterPro" id="IPR003838">
    <property type="entry name" value="ABC3_permease_C"/>
</dbReference>
<evidence type="ECO:0000256" key="6">
    <source>
        <dbReference type="ARBA" id="ARBA00022840"/>
    </source>
</evidence>
<accession>A0ABN4BDS2</accession>
<feature type="transmembrane region" description="Helical" evidence="10">
    <location>
        <begin position="641"/>
        <end position="665"/>
    </location>
</feature>
<dbReference type="PANTHER" id="PTHR42734:SF17">
    <property type="entry name" value="METAL TRANSPORT SYSTEM ATP-BINDING PROTEIN TM_0124-RELATED"/>
    <property type="match status" value="1"/>
</dbReference>
<keyword evidence="4 10" id="KW-0812">Transmembrane</keyword>
<dbReference type="PANTHER" id="PTHR42734">
    <property type="entry name" value="METAL TRANSPORT SYSTEM ATP-BINDING PROTEIN TM_0124-RELATED"/>
    <property type="match status" value="1"/>
</dbReference>